<dbReference type="Proteomes" id="UP000824133">
    <property type="component" value="Unassembled WGS sequence"/>
</dbReference>
<proteinExistence type="predicted"/>
<feature type="signal peptide" evidence="2">
    <location>
        <begin position="1"/>
        <end position="17"/>
    </location>
</feature>
<dbReference type="Gene3D" id="1.20.120.1220">
    <property type="match status" value="1"/>
</dbReference>
<accession>A0A9D1ZBG9</accession>
<evidence type="ECO:0000313" key="4">
    <source>
        <dbReference type="EMBL" id="HIY79660.1"/>
    </source>
</evidence>
<keyword evidence="1" id="KW-0812">Transmembrane</keyword>
<reference evidence="4" key="1">
    <citation type="journal article" date="2021" name="PeerJ">
        <title>Extensive microbial diversity within the chicken gut microbiome revealed by metagenomics and culture.</title>
        <authorList>
            <person name="Gilroy R."/>
            <person name="Ravi A."/>
            <person name="Getino M."/>
            <person name="Pursley I."/>
            <person name="Horton D.L."/>
            <person name="Alikhan N.F."/>
            <person name="Baker D."/>
            <person name="Gharbi K."/>
            <person name="Hall N."/>
            <person name="Watson M."/>
            <person name="Adriaenssens E.M."/>
            <person name="Foster-Nyarko E."/>
            <person name="Jarju S."/>
            <person name="Secka A."/>
            <person name="Antonio M."/>
            <person name="Oren A."/>
            <person name="Chaudhuri R.R."/>
            <person name="La Ragione R."/>
            <person name="Hildebrand F."/>
            <person name="Pallen M.J."/>
        </authorList>
    </citation>
    <scope>NUCLEOTIDE SEQUENCE</scope>
    <source>
        <strain evidence="4">ChiHjej10B9-743</strain>
    </source>
</reference>
<feature type="transmembrane region" description="Helical" evidence="1">
    <location>
        <begin position="149"/>
        <end position="168"/>
    </location>
</feature>
<evidence type="ECO:0000259" key="3">
    <source>
        <dbReference type="Pfam" id="PF01478"/>
    </source>
</evidence>
<feature type="transmembrane region" description="Helical" evidence="1">
    <location>
        <begin position="63"/>
        <end position="83"/>
    </location>
</feature>
<feature type="transmembrane region" description="Helical" evidence="1">
    <location>
        <begin position="33"/>
        <end position="51"/>
    </location>
</feature>
<protein>
    <submittedName>
        <fullName evidence="4">Prepilin peptidase</fullName>
        <ecNumber evidence="4">3.4.23.43</ecNumber>
    </submittedName>
</protein>
<evidence type="ECO:0000256" key="2">
    <source>
        <dbReference type="SAM" id="SignalP"/>
    </source>
</evidence>
<dbReference type="AlphaFoldDB" id="A0A9D1ZBG9"/>
<organism evidence="4 5">
    <name type="scientific">Candidatus Olsenella excrementavium</name>
    <dbReference type="NCBI Taxonomy" id="2838709"/>
    <lineage>
        <taxon>Bacteria</taxon>
        <taxon>Bacillati</taxon>
        <taxon>Actinomycetota</taxon>
        <taxon>Coriobacteriia</taxon>
        <taxon>Coriobacteriales</taxon>
        <taxon>Atopobiaceae</taxon>
        <taxon>Olsenella</taxon>
    </lineage>
</organism>
<keyword evidence="2" id="KW-0732">Signal</keyword>
<dbReference type="GO" id="GO:0016020">
    <property type="term" value="C:membrane"/>
    <property type="evidence" value="ECO:0007669"/>
    <property type="project" value="InterPro"/>
</dbReference>
<feature type="transmembrane region" description="Helical" evidence="1">
    <location>
        <begin position="103"/>
        <end position="129"/>
    </location>
</feature>
<name>A0A9D1ZBG9_9ACTN</name>
<dbReference type="Pfam" id="PF01478">
    <property type="entry name" value="Peptidase_A24"/>
    <property type="match status" value="1"/>
</dbReference>
<dbReference type="GO" id="GO:0004190">
    <property type="term" value="F:aspartic-type endopeptidase activity"/>
    <property type="evidence" value="ECO:0007669"/>
    <property type="project" value="UniProtKB-EC"/>
</dbReference>
<feature type="chain" id="PRO_5039160253" evidence="2">
    <location>
        <begin position="18"/>
        <end position="172"/>
    </location>
</feature>
<evidence type="ECO:0000256" key="1">
    <source>
        <dbReference type="SAM" id="Phobius"/>
    </source>
</evidence>
<comment type="caution">
    <text evidence="4">The sequence shown here is derived from an EMBL/GenBank/DDBJ whole genome shotgun (WGS) entry which is preliminary data.</text>
</comment>
<feature type="domain" description="Prepilin type IV endopeptidase peptidase" evidence="3">
    <location>
        <begin position="15"/>
        <end position="125"/>
    </location>
</feature>
<gene>
    <name evidence="4" type="ORF">IAA42_04395</name>
</gene>
<keyword evidence="1" id="KW-0472">Membrane</keyword>
<sequence length="172" mass="16294">MSVTGVLLAVTCLGVLAAALGVAAATDLSCRIVPNGCAVAVAAAGALRAAVASAHHHDMMPLLSSAGGGLVVLVVMLTAAGLYARAGHGSGVGGGDVKLLSAVGFWVGPVGGLLVVGLSCAVGLVGWCLGRAIAAARTAGGAHDGGIPLAPAVAVVVLPMVLICHVGAAPTL</sequence>
<dbReference type="EC" id="3.4.23.43" evidence="4"/>
<keyword evidence="4" id="KW-0378">Hydrolase</keyword>
<reference evidence="4" key="2">
    <citation type="submission" date="2021-04" db="EMBL/GenBank/DDBJ databases">
        <authorList>
            <person name="Gilroy R."/>
        </authorList>
    </citation>
    <scope>NUCLEOTIDE SEQUENCE</scope>
    <source>
        <strain evidence="4">ChiHjej10B9-743</strain>
    </source>
</reference>
<dbReference type="EMBL" id="DXCP01000034">
    <property type="protein sequence ID" value="HIY79660.1"/>
    <property type="molecule type" value="Genomic_DNA"/>
</dbReference>
<keyword evidence="1" id="KW-1133">Transmembrane helix</keyword>
<dbReference type="InterPro" id="IPR000045">
    <property type="entry name" value="Prepilin_IV_endopep_pep"/>
</dbReference>
<evidence type="ECO:0000313" key="5">
    <source>
        <dbReference type="Proteomes" id="UP000824133"/>
    </source>
</evidence>